<feature type="domain" description="Thioesterase TesA-like" evidence="1">
    <location>
        <begin position="30"/>
        <end position="233"/>
    </location>
</feature>
<evidence type="ECO:0000313" key="2">
    <source>
        <dbReference type="EMBL" id="MFD2467921.1"/>
    </source>
</evidence>
<dbReference type="Pfam" id="PF00975">
    <property type="entry name" value="Thioesterase"/>
    <property type="match status" value="1"/>
</dbReference>
<dbReference type="Gene3D" id="3.40.50.1820">
    <property type="entry name" value="alpha/beta hydrolase"/>
    <property type="match status" value="1"/>
</dbReference>
<evidence type="ECO:0000259" key="1">
    <source>
        <dbReference type="SMART" id="SM00824"/>
    </source>
</evidence>
<evidence type="ECO:0000313" key="3">
    <source>
        <dbReference type="Proteomes" id="UP001597483"/>
    </source>
</evidence>
<dbReference type="GO" id="GO:0016787">
    <property type="term" value="F:hydrolase activity"/>
    <property type="evidence" value="ECO:0007669"/>
    <property type="project" value="UniProtKB-KW"/>
</dbReference>
<dbReference type="InterPro" id="IPR001031">
    <property type="entry name" value="Thioesterase"/>
</dbReference>
<dbReference type="InterPro" id="IPR020802">
    <property type="entry name" value="TesA-like"/>
</dbReference>
<dbReference type="Proteomes" id="UP001597483">
    <property type="component" value="Unassembled WGS sequence"/>
</dbReference>
<dbReference type="SUPFAM" id="SSF53474">
    <property type="entry name" value="alpha/beta-Hydrolases"/>
    <property type="match status" value="1"/>
</dbReference>
<protein>
    <submittedName>
        <fullName evidence="2">Alpha/beta fold hydrolase</fullName>
    </submittedName>
</protein>
<keyword evidence="2" id="KW-0378">Hydrolase</keyword>
<organism evidence="2 3">
    <name type="scientific">Amycolatopsis silviterrae</name>
    <dbReference type="NCBI Taxonomy" id="1656914"/>
    <lineage>
        <taxon>Bacteria</taxon>
        <taxon>Bacillati</taxon>
        <taxon>Actinomycetota</taxon>
        <taxon>Actinomycetes</taxon>
        <taxon>Pseudonocardiales</taxon>
        <taxon>Pseudonocardiaceae</taxon>
        <taxon>Amycolatopsis</taxon>
    </lineage>
</organism>
<sequence length="237" mass="24532">MNAAPAAGTGSCLIPLNGRAGELTSVLIHPAGGGLGACLGLAAMLSRRGTVHGLRASGLRPGEEPDRTVEALTARYLPLIEALPDRPGLLAGWSLGGILAWELAVRLAATGPPPAVLLIDSVAVPSPGQRIARTDLHAAVLSELAGEPDPAVRERALRTADAHLSAAAGYLARSVHLGPALLITCAGEERAGQVEHWSRHCPGLRAGEIPGGHFDVFTGENLVLIRRHLDDFLSGRT</sequence>
<dbReference type="RefSeq" id="WP_378303080.1">
    <property type="nucleotide sequence ID" value="NZ_JBHUKS010000006.1"/>
</dbReference>
<gene>
    <name evidence="2" type="ORF">ACFSVL_10975</name>
</gene>
<dbReference type="SMART" id="SM00824">
    <property type="entry name" value="PKS_TE"/>
    <property type="match status" value="1"/>
</dbReference>
<reference evidence="3" key="1">
    <citation type="journal article" date="2019" name="Int. J. Syst. Evol. Microbiol.">
        <title>The Global Catalogue of Microorganisms (GCM) 10K type strain sequencing project: providing services to taxonomists for standard genome sequencing and annotation.</title>
        <authorList>
            <consortium name="The Broad Institute Genomics Platform"/>
            <consortium name="The Broad Institute Genome Sequencing Center for Infectious Disease"/>
            <person name="Wu L."/>
            <person name="Ma J."/>
        </authorList>
    </citation>
    <scope>NUCLEOTIDE SEQUENCE [LARGE SCALE GENOMIC DNA]</scope>
    <source>
        <strain evidence="3">CGMCC 4.7641</strain>
    </source>
</reference>
<accession>A0ABW5H400</accession>
<comment type="caution">
    <text evidence="2">The sequence shown here is derived from an EMBL/GenBank/DDBJ whole genome shotgun (WGS) entry which is preliminary data.</text>
</comment>
<keyword evidence="3" id="KW-1185">Reference proteome</keyword>
<name>A0ABW5H400_9PSEU</name>
<dbReference type="InterPro" id="IPR029058">
    <property type="entry name" value="AB_hydrolase_fold"/>
</dbReference>
<dbReference type="EMBL" id="JBHUKS010000006">
    <property type="protein sequence ID" value="MFD2467921.1"/>
    <property type="molecule type" value="Genomic_DNA"/>
</dbReference>
<proteinExistence type="predicted"/>